<proteinExistence type="predicted"/>
<name>A0AAE1YNH4_9LAMI</name>
<dbReference type="InterPro" id="IPR011990">
    <property type="entry name" value="TPR-like_helical_dom_sf"/>
</dbReference>
<protein>
    <submittedName>
        <fullName evidence="1">Uncharacterized protein</fullName>
    </submittedName>
</protein>
<accession>A0AAE1YNH4</accession>
<sequence>MMEAGINPDVVTYNSVMAGATRQQSLSRCLDMLEMGIIPDEFAASGMWKGMMMRLFEELRESVLEFHSSDSQYIAASETLCIRQRYQCLLQVEILHRLSPERPLFLAWYDRLDNV</sequence>
<reference evidence="1" key="1">
    <citation type="submission" date="2020-06" db="EMBL/GenBank/DDBJ databases">
        <authorList>
            <person name="Li T."/>
            <person name="Hu X."/>
            <person name="Zhang T."/>
            <person name="Song X."/>
            <person name="Zhang H."/>
            <person name="Dai N."/>
            <person name="Sheng W."/>
            <person name="Hou X."/>
            <person name="Wei L."/>
        </authorList>
    </citation>
    <scope>NUCLEOTIDE SEQUENCE</scope>
    <source>
        <strain evidence="1">3651</strain>
        <tissue evidence="1">Leaf</tissue>
    </source>
</reference>
<gene>
    <name evidence="1" type="ORF">Salat_1084700</name>
</gene>
<reference evidence="1" key="2">
    <citation type="journal article" date="2024" name="Plant">
        <title>Genomic evolution and insights into agronomic trait innovations of Sesamum species.</title>
        <authorList>
            <person name="Miao H."/>
            <person name="Wang L."/>
            <person name="Qu L."/>
            <person name="Liu H."/>
            <person name="Sun Y."/>
            <person name="Le M."/>
            <person name="Wang Q."/>
            <person name="Wei S."/>
            <person name="Zheng Y."/>
            <person name="Lin W."/>
            <person name="Duan Y."/>
            <person name="Cao H."/>
            <person name="Xiong S."/>
            <person name="Wang X."/>
            <person name="Wei L."/>
            <person name="Li C."/>
            <person name="Ma Q."/>
            <person name="Ju M."/>
            <person name="Zhao R."/>
            <person name="Li G."/>
            <person name="Mu C."/>
            <person name="Tian Q."/>
            <person name="Mei H."/>
            <person name="Zhang T."/>
            <person name="Gao T."/>
            <person name="Zhang H."/>
        </authorList>
    </citation>
    <scope>NUCLEOTIDE SEQUENCE</scope>
    <source>
        <strain evidence="1">3651</strain>
    </source>
</reference>
<organism evidence="1 2">
    <name type="scientific">Sesamum alatum</name>
    <dbReference type="NCBI Taxonomy" id="300844"/>
    <lineage>
        <taxon>Eukaryota</taxon>
        <taxon>Viridiplantae</taxon>
        <taxon>Streptophyta</taxon>
        <taxon>Embryophyta</taxon>
        <taxon>Tracheophyta</taxon>
        <taxon>Spermatophyta</taxon>
        <taxon>Magnoliopsida</taxon>
        <taxon>eudicotyledons</taxon>
        <taxon>Gunneridae</taxon>
        <taxon>Pentapetalae</taxon>
        <taxon>asterids</taxon>
        <taxon>lamiids</taxon>
        <taxon>Lamiales</taxon>
        <taxon>Pedaliaceae</taxon>
        <taxon>Sesamum</taxon>
    </lineage>
</organism>
<dbReference type="Proteomes" id="UP001293254">
    <property type="component" value="Unassembled WGS sequence"/>
</dbReference>
<dbReference type="Gene3D" id="1.25.40.10">
    <property type="entry name" value="Tetratricopeptide repeat domain"/>
    <property type="match status" value="1"/>
</dbReference>
<dbReference type="AlphaFoldDB" id="A0AAE1YNH4"/>
<evidence type="ECO:0000313" key="2">
    <source>
        <dbReference type="Proteomes" id="UP001293254"/>
    </source>
</evidence>
<dbReference type="EMBL" id="JACGWO010000003">
    <property type="protein sequence ID" value="KAK4433224.1"/>
    <property type="molecule type" value="Genomic_DNA"/>
</dbReference>
<evidence type="ECO:0000313" key="1">
    <source>
        <dbReference type="EMBL" id="KAK4433224.1"/>
    </source>
</evidence>
<keyword evidence="2" id="KW-1185">Reference proteome</keyword>
<comment type="caution">
    <text evidence="1">The sequence shown here is derived from an EMBL/GenBank/DDBJ whole genome shotgun (WGS) entry which is preliminary data.</text>
</comment>